<reference evidence="1 2" key="1">
    <citation type="submission" date="2020-03" db="EMBL/GenBank/DDBJ databases">
        <title>Propioniciclava sp. nov., isolated from Hydrophilus acuminatus.</title>
        <authorList>
            <person name="Hyun D.-W."/>
            <person name="Bae J.-W."/>
        </authorList>
    </citation>
    <scope>NUCLEOTIDE SEQUENCE [LARGE SCALE GENOMIC DNA]</scope>
    <source>
        <strain evidence="1 2">HDW11</strain>
    </source>
</reference>
<keyword evidence="2" id="KW-1185">Reference proteome</keyword>
<dbReference type="AlphaFoldDB" id="A0A6G7Y9P2"/>
<proteinExistence type="predicted"/>
<organism evidence="1 2">
    <name type="scientific">Propioniciclava coleopterorum</name>
    <dbReference type="NCBI Taxonomy" id="2714937"/>
    <lineage>
        <taxon>Bacteria</taxon>
        <taxon>Bacillati</taxon>
        <taxon>Actinomycetota</taxon>
        <taxon>Actinomycetes</taxon>
        <taxon>Propionibacteriales</taxon>
        <taxon>Propionibacteriaceae</taxon>
        <taxon>Propioniciclava</taxon>
    </lineage>
</organism>
<dbReference type="RefSeq" id="WP_166234508.1">
    <property type="nucleotide sequence ID" value="NZ_CP049865.1"/>
</dbReference>
<name>A0A6G7Y9P2_9ACTN</name>
<dbReference type="KEGG" id="prv:G7070_15685"/>
<sequence>MFDDAASALLGMAWRPELTVEEIPAPQRIAPQAVAIAADVDDQDDEVGNGRLVLLHDPDGNPAWDGTFRCVTFARAAVDPEMVADPLLAEVGWSWLEDALARRGAAYVAPSGTVTAVTSQSFGSMEDDPGRAEVEIRASWTPVLAEGDGIVAHIEAWQDLLCMVSGLPLLPDGVVPIPLHRPGRRR</sequence>
<dbReference type="Pfam" id="PF11452">
    <property type="entry name" value="DUF3000"/>
    <property type="match status" value="1"/>
</dbReference>
<evidence type="ECO:0000313" key="1">
    <source>
        <dbReference type="EMBL" id="QIK73439.1"/>
    </source>
</evidence>
<dbReference type="Proteomes" id="UP000501058">
    <property type="component" value="Chromosome"/>
</dbReference>
<dbReference type="InterPro" id="IPR021555">
    <property type="entry name" value="DUF3000"/>
</dbReference>
<dbReference type="EMBL" id="CP049865">
    <property type="protein sequence ID" value="QIK73439.1"/>
    <property type="molecule type" value="Genomic_DNA"/>
</dbReference>
<evidence type="ECO:0000313" key="2">
    <source>
        <dbReference type="Proteomes" id="UP000501058"/>
    </source>
</evidence>
<gene>
    <name evidence="1" type="ORF">G7070_15685</name>
</gene>
<accession>A0A6G7Y9P2</accession>
<protein>
    <submittedName>
        <fullName evidence="1">DUF3000 domain-containing protein</fullName>
    </submittedName>
</protein>